<proteinExistence type="predicted"/>
<dbReference type="Proteomes" id="UP000486760">
    <property type="component" value="Unassembled WGS sequence"/>
</dbReference>
<dbReference type="AlphaFoldDB" id="A0A7V7KHG6"/>
<dbReference type="EMBL" id="VTPY01000005">
    <property type="protein sequence ID" value="KAA0011209.1"/>
    <property type="molecule type" value="Genomic_DNA"/>
</dbReference>
<organism evidence="1 2">
    <name type="scientific">Billgrantia pellis</name>
    <dbReference type="NCBI Taxonomy" id="2606936"/>
    <lineage>
        <taxon>Bacteria</taxon>
        <taxon>Pseudomonadati</taxon>
        <taxon>Pseudomonadota</taxon>
        <taxon>Gammaproteobacteria</taxon>
        <taxon>Oceanospirillales</taxon>
        <taxon>Halomonadaceae</taxon>
        <taxon>Billgrantia</taxon>
    </lineage>
</organism>
<comment type="caution">
    <text evidence="1">The sequence shown here is derived from an EMBL/GenBank/DDBJ whole genome shotgun (WGS) entry which is preliminary data.</text>
</comment>
<protein>
    <recommendedName>
        <fullName evidence="3">Integrase</fullName>
    </recommendedName>
</protein>
<name>A0A7V7KHG6_9GAMM</name>
<keyword evidence="2" id="KW-1185">Reference proteome</keyword>
<sequence length="106" mass="11992">MATIVKRPRKGGSFSYQARIRIARRGQPDFTESRTFPKKAMAEEWAKRRELELMQPGGILTAKWRGVRLTSQGNFCESPAGYTGTGSIWVSVRMLPLRYDRSALLG</sequence>
<evidence type="ECO:0000313" key="1">
    <source>
        <dbReference type="EMBL" id="KAA0011209.1"/>
    </source>
</evidence>
<evidence type="ECO:0000313" key="2">
    <source>
        <dbReference type="Proteomes" id="UP000486760"/>
    </source>
</evidence>
<evidence type="ECO:0008006" key="3">
    <source>
        <dbReference type="Google" id="ProtNLM"/>
    </source>
</evidence>
<accession>A0A7V7KHG6</accession>
<gene>
    <name evidence="1" type="ORF">F0A17_13880</name>
</gene>
<reference evidence="1 2" key="1">
    <citation type="submission" date="2019-08" db="EMBL/GenBank/DDBJ databases">
        <title>Bioinformatics analysis of the strain L3 and L5.</title>
        <authorList>
            <person name="Li X."/>
        </authorList>
    </citation>
    <scope>NUCLEOTIDE SEQUENCE [LARGE SCALE GENOMIC DNA]</scope>
    <source>
        <strain evidence="1 2">L5</strain>
    </source>
</reference>